<dbReference type="OrthoDB" id="5132116at2759"/>
<dbReference type="PROSITE" id="PS00432">
    <property type="entry name" value="ACTINS_2"/>
    <property type="match status" value="1"/>
</dbReference>
<dbReference type="InterPro" id="IPR004001">
    <property type="entry name" value="Actin_CS"/>
</dbReference>
<evidence type="ECO:0000313" key="1">
    <source>
        <dbReference type="EMBL" id="RMC08370.1"/>
    </source>
</evidence>
<comment type="caution">
    <text evidence="1">The sequence shown here is derived from an EMBL/GenBank/DDBJ whole genome shotgun (WGS) entry which is preliminary data.</text>
</comment>
<keyword evidence="2" id="KW-1185">Reference proteome</keyword>
<accession>A0A3M0KBD3</accession>
<proteinExistence type="predicted"/>
<organism evidence="1 2">
    <name type="scientific">Hirundo rustica rustica</name>
    <dbReference type="NCBI Taxonomy" id="333673"/>
    <lineage>
        <taxon>Eukaryota</taxon>
        <taxon>Metazoa</taxon>
        <taxon>Chordata</taxon>
        <taxon>Craniata</taxon>
        <taxon>Vertebrata</taxon>
        <taxon>Euteleostomi</taxon>
        <taxon>Archelosauria</taxon>
        <taxon>Archosauria</taxon>
        <taxon>Dinosauria</taxon>
        <taxon>Saurischia</taxon>
        <taxon>Theropoda</taxon>
        <taxon>Coelurosauria</taxon>
        <taxon>Aves</taxon>
        <taxon>Neognathae</taxon>
        <taxon>Neoaves</taxon>
        <taxon>Telluraves</taxon>
        <taxon>Australaves</taxon>
        <taxon>Passeriformes</taxon>
        <taxon>Sylvioidea</taxon>
        <taxon>Hirundinidae</taxon>
        <taxon>Hirundo</taxon>
    </lineage>
</organism>
<reference evidence="1 2" key="1">
    <citation type="submission" date="2018-07" db="EMBL/GenBank/DDBJ databases">
        <title>A high quality draft genome assembly of the barn swallow (H. rustica rustica).</title>
        <authorList>
            <person name="Formenti G."/>
            <person name="Chiara M."/>
            <person name="Poveda L."/>
            <person name="Francoijs K.-J."/>
            <person name="Bonisoli-Alquati A."/>
            <person name="Canova L."/>
            <person name="Gianfranceschi L."/>
            <person name="Horner D.S."/>
            <person name="Saino N."/>
        </authorList>
    </citation>
    <scope>NUCLEOTIDE SEQUENCE [LARGE SCALE GENOMIC DNA]</scope>
    <source>
        <strain evidence="1">Chelidonia</strain>
        <tissue evidence="1">Blood</tissue>
    </source>
</reference>
<gene>
    <name evidence="1" type="ORF">DUI87_14613</name>
</gene>
<dbReference type="EMBL" id="QRBI01000117">
    <property type="protein sequence ID" value="RMC08370.1"/>
    <property type="molecule type" value="Genomic_DNA"/>
</dbReference>
<dbReference type="STRING" id="333673.A0A3M0KBD3"/>
<dbReference type="Proteomes" id="UP000269221">
    <property type="component" value="Unassembled WGS sequence"/>
</dbReference>
<dbReference type="AlphaFoldDB" id="A0A3M0KBD3"/>
<sequence length="70" mass="7553">MCCFLSDAQMAAQMPARATGTDAIDFPGGYSCDLGAERLKIPEGSFDPSNVKGTSQQMWISKQEYEEGGK</sequence>
<evidence type="ECO:0000313" key="2">
    <source>
        <dbReference type="Proteomes" id="UP000269221"/>
    </source>
</evidence>
<protein>
    <submittedName>
        <fullName evidence="1">Uncharacterized protein</fullName>
    </submittedName>
</protein>
<name>A0A3M0KBD3_HIRRU</name>